<dbReference type="PANTHER" id="PTHR11895">
    <property type="entry name" value="TRANSAMIDASE"/>
    <property type="match status" value="1"/>
</dbReference>
<dbReference type="PANTHER" id="PTHR11895:SF151">
    <property type="entry name" value="GLUTAMYL-TRNA(GLN) AMIDOTRANSFERASE SUBUNIT A"/>
    <property type="match status" value="1"/>
</dbReference>
<dbReference type="InterPro" id="IPR000120">
    <property type="entry name" value="Amidase"/>
</dbReference>
<dbReference type="GO" id="GO:0005524">
    <property type="term" value="F:ATP binding"/>
    <property type="evidence" value="ECO:0007669"/>
    <property type="project" value="UniProtKB-KW"/>
</dbReference>
<dbReference type="OrthoDB" id="9811471at2"/>
<proteinExistence type="inferred from homology"/>
<name>A0A517MDR0_9BACT</name>
<keyword evidence="12" id="KW-0808">Transferase</keyword>
<keyword evidence="5 10" id="KW-0436">Ligase</keyword>
<feature type="domain" description="Amidase" evidence="11">
    <location>
        <begin position="24"/>
        <end position="475"/>
    </location>
</feature>
<evidence type="ECO:0000256" key="6">
    <source>
        <dbReference type="ARBA" id="ARBA00022741"/>
    </source>
</evidence>
<keyword evidence="8 10" id="KW-0648">Protein biosynthesis</keyword>
<dbReference type="RefSeq" id="WP_145351174.1">
    <property type="nucleotide sequence ID" value="NZ_CP036262.1"/>
</dbReference>
<dbReference type="InterPro" id="IPR004412">
    <property type="entry name" value="GatA"/>
</dbReference>
<evidence type="ECO:0000256" key="8">
    <source>
        <dbReference type="ARBA" id="ARBA00022917"/>
    </source>
</evidence>
<dbReference type="GO" id="GO:0016740">
    <property type="term" value="F:transferase activity"/>
    <property type="evidence" value="ECO:0007669"/>
    <property type="project" value="UniProtKB-KW"/>
</dbReference>
<accession>A0A517MDR0</accession>
<dbReference type="Pfam" id="PF01425">
    <property type="entry name" value="Amidase"/>
    <property type="match status" value="1"/>
</dbReference>
<dbReference type="AlphaFoldDB" id="A0A517MDR0"/>
<evidence type="ECO:0000256" key="9">
    <source>
        <dbReference type="ARBA" id="ARBA00047407"/>
    </source>
</evidence>
<dbReference type="HAMAP" id="MF_00120">
    <property type="entry name" value="GatA"/>
    <property type="match status" value="1"/>
</dbReference>
<feature type="active site" description="Charge relay system" evidence="10">
    <location>
        <position position="154"/>
    </location>
</feature>
<feature type="active site" description="Acyl-ester intermediate" evidence="10">
    <location>
        <position position="178"/>
    </location>
</feature>
<dbReference type="PROSITE" id="PS00571">
    <property type="entry name" value="AMIDASES"/>
    <property type="match status" value="1"/>
</dbReference>
<dbReference type="NCBIfam" id="TIGR00132">
    <property type="entry name" value="gatA"/>
    <property type="match status" value="1"/>
</dbReference>
<dbReference type="EMBL" id="CP036262">
    <property type="protein sequence ID" value="QDS93018.1"/>
    <property type="molecule type" value="Genomic_DNA"/>
</dbReference>
<evidence type="ECO:0000256" key="5">
    <source>
        <dbReference type="ARBA" id="ARBA00022598"/>
    </source>
</evidence>
<dbReference type="InterPro" id="IPR020556">
    <property type="entry name" value="Amidase_CS"/>
</dbReference>
<dbReference type="GO" id="GO:0030956">
    <property type="term" value="C:glutamyl-tRNA(Gln) amidotransferase complex"/>
    <property type="evidence" value="ECO:0007669"/>
    <property type="project" value="InterPro"/>
</dbReference>
<keyword evidence="7 10" id="KW-0067">ATP-binding</keyword>
<keyword evidence="6 10" id="KW-0547">Nucleotide-binding</keyword>
<dbReference type="GO" id="GO:0006412">
    <property type="term" value="P:translation"/>
    <property type="evidence" value="ECO:0007669"/>
    <property type="project" value="UniProtKB-UniRule"/>
</dbReference>
<protein>
    <recommendedName>
        <fullName evidence="4 10">Glutamyl-tRNA(Gln) amidotransferase subunit A</fullName>
        <shortName evidence="10">Glu-ADT subunit A</shortName>
        <ecNumber evidence="3 10">6.3.5.7</ecNumber>
    </recommendedName>
</protein>
<evidence type="ECO:0000256" key="10">
    <source>
        <dbReference type="HAMAP-Rule" id="MF_00120"/>
    </source>
</evidence>
<dbReference type="EC" id="6.3.5.7" evidence="3 10"/>
<dbReference type="SUPFAM" id="SSF75304">
    <property type="entry name" value="Amidase signature (AS) enzymes"/>
    <property type="match status" value="1"/>
</dbReference>
<comment type="catalytic activity">
    <reaction evidence="9 10">
        <text>L-glutamyl-tRNA(Gln) + L-glutamine + ATP + H2O = L-glutaminyl-tRNA(Gln) + L-glutamate + ADP + phosphate + H(+)</text>
        <dbReference type="Rhea" id="RHEA:17521"/>
        <dbReference type="Rhea" id="RHEA-COMP:9681"/>
        <dbReference type="Rhea" id="RHEA-COMP:9684"/>
        <dbReference type="ChEBI" id="CHEBI:15377"/>
        <dbReference type="ChEBI" id="CHEBI:15378"/>
        <dbReference type="ChEBI" id="CHEBI:29985"/>
        <dbReference type="ChEBI" id="CHEBI:30616"/>
        <dbReference type="ChEBI" id="CHEBI:43474"/>
        <dbReference type="ChEBI" id="CHEBI:58359"/>
        <dbReference type="ChEBI" id="CHEBI:78520"/>
        <dbReference type="ChEBI" id="CHEBI:78521"/>
        <dbReference type="ChEBI" id="CHEBI:456216"/>
        <dbReference type="EC" id="6.3.5.7"/>
    </reaction>
</comment>
<evidence type="ECO:0000313" key="13">
    <source>
        <dbReference type="Proteomes" id="UP000320672"/>
    </source>
</evidence>
<comment type="similarity">
    <text evidence="1 10">Belongs to the amidase family. GatA subfamily.</text>
</comment>
<sequence length="495" mass="52423">MTIPLDSAARLQQMLQSREVSAAEVAQATLDRTATTEPTVSAFTHLATESLLAQAADIDRRRVAGESLGPLAGIPIAIKDVLCTADMPTTCSSKMLKDFHPPYDATVVAKLRSADALLVGKTNMDEFAMGASTENSAFGVTRNPWDLTRTPGGSSGGAAAVVAAQNVPLSLGSDTGGSIRQPAAFCGVTGLKPTYGRVSRFGLVAFASSLDQVGPLGWDVADTALLLDHIAGFDPRDSTSLDAPVEDYSAAAAKPDVKGMRIGVMRGQLDDPGLDPDARSAVAAAIDVYRDAGATLVDVEFAHSKYWVPTYYIIAPCEASSNLSRYDGAHYGHRAEIDEAAAKKDGPLVATYCKSRSEGFGDEVKRRIMLGTYALSEGYSAKYYAKSLRVRRLIRGDYDAAFEKVDALLSPVTPSAAFPLGDKMEDPLQMYLCDLFTVGANLAGIPALSLPAGTTESGLPLGVQLQAPPLKESTLFRAGAMFQQATTHHRRRPVA</sequence>
<dbReference type="PIRSF" id="PIRSF001221">
    <property type="entry name" value="Amidase_fungi"/>
    <property type="match status" value="1"/>
</dbReference>
<evidence type="ECO:0000256" key="1">
    <source>
        <dbReference type="ARBA" id="ARBA00008069"/>
    </source>
</evidence>
<dbReference type="InterPro" id="IPR036928">
    <property type="entry name" value="AS_sf"/>
</dbReference>
<organism evidence="12 13">
    <name type="scientific">Roseimaritima multifibrata</name>
    <dbReference type="NCBI Taxonomy" id="1930274"/>
    <lineage>
        <taxon>Bacteria</taxon>
        <taxon>Pseudomonadati</taxon>
        <taxon>Planctomycetota</taxon>
        <taxon>Planctomycetia</taxon>
        <taxon>Pirellulales</taxon>
        <taxon>Pirellulaceae</taxon>
        <taxon>Roseimaritima</taxon>
    </lineage>
</organism>
<dbReference type="Proteomes" id="UP000320672">
    <property type="component" value="Chromosome"/>
</dbReference>
<reference evidence="12 13" key="1">
    <citation type="submission" date="2019-02" db="EMBL/GenBank/DDBJ databases">
        <title>Deep-cultivation of Planctomycetes and their phenomic and genomic characterization uncovers novel biology.</title>
        <authorList>
            <person name="Wiegand S."/>
            <person name="Jogler M."/>
            <person name="Boedeker C."/>
            <person name="Pinto D."/>
            <person name="Vollmers J."/>
            <person name="Rivas-Marin E."/>
            <person name="Kohn T."/>
            <person name="Peeters S.H."/>
            <person name="Heuer A."/>
            <person name="Rast P."/>
            <person name="Oberbeckmann S."/>
            <person name="Bunk B."/>
            <person name="Jeske O."/>
            <person name="Meyerdierks A."/>
            <person name="Storesund J.E."/>
            <person name="Kallscheuer N."/>
            <person name="Luecker S."/>
            <person name="Lage O.M."/>
            <person name="Pohl T."/>
            <person name="Merkel B.J."/>
            <person name="Hornburger P."/>
            <person name="Mueller R.-W."/>
            <person name="Bruemmer F."/>
            <person name="Labrenz M."/>
            <person name="Spormann A.M."/>
            <person name="Op den Camp H."/>
            <person name="Overmann J."/>
            <person name="Amann R."/>
            <person name="Jetten M.S.M."/>
            <person name="Mascher T."/>
            <person name="Medema M.H."/>
            <person name="Devos D.P."/>
            <person name="Kaster A.-K."/>
            <person name="Ovreas L."/>
            <person name="Rohde M."/>
            <person name="Galperin M.Y."/>
            <person name="Jogler C."/>
        </authorList>
    </citation>
    <scope>NUCLEOTIDE SEQUENCE [LARGE SCALE GENOMIC DNA]</scope>
    <source>
        <strain evidence="12 13">FF011L</strain>
    </source>
</reference>
<feature type="active site" description="Charge relay system" evidence="10">
    <location>
        <position position="79"/>
    </location>
</feature>
<dbReference type="InterPro" id="IPR023631">
    <property type="entry name" value="Amidase_dom"/>
</dbReference>
<comment type="function">
    <text evidence="10">Allows the formation of correctly charged Gln-tRNA(Gln) through the transamidation of misacylated Glu-tRNA(Gln) in organisms which lack glutaminyl-tRNA synthetase. The reaction takes place in the presence of glutamine and ATP through an activated gamma-phospho-Glu-tRNA(Gln).</text>
</comment>
<evidence type="ECO:0000313" key="12">
    <source>
        <dbReference type="EMBL" id="QDS93018.1"/>
    </source>
</evidence>
<evidence type="ECO:0000256" key="7">
    <source>
        <dbReference type="ARBA" id="ARBA00022840"/>
    </source>
</evidence>
<comment type="subunit">
    <text evidence="2 10">Heterotrimer of A, B and C subunits.</text>
</comment>
<gene>
    <name evidence="10 12" type="primary">gatA</name>
    <name evidence="12" type="ORF">FF011L_17730</name>
</gene>
<evidence type="ECO:0000256" key="3">
    <source>
        <dbReference type="ARBA" id="ARBA00012739"/>
    </source>
</evidence>
<evidence type="ECO:0000259" key="11">
    <source>
        <dbReference type="Pfam" id="PF01425"/>
    </source>
</evidence>
<keyword evidence="13" id="KW-1185">Reference proteome</keyword>
<dbReference type="GO" id="GO:0050567">
    <property type="term" value="F:glutaminyl-tRNA synthase (glutamine-hydrolyzing) activity"/>
    <property type="evidence" value="ECO:0007669"/>
    <property type="project" value="UniProtKB-UniRule"/>
</dbReference>
<dbReference type="KEGG" id="rml:FF011L_17730"/>
<evidence type="ECO:0000256" key="2">
    <source>
        <dbReference type="ARBA" id="ARBA00011123"/>
    </source>
</evidence>
<evidence type="ECO:0000256" key="4">
    <source>
        <dbReference type="ARBA" id="ARBA00014428"/>
    </source>
</evidence>
<dbReference type="Gene3D" id="3.90.1300.10">
    <property type="entry name" value="Amidase signature (AS) domain"/>
    <property type="match status" value="1"/>
</dbReference>